<dbReference type="InterPro" id="IPR011010">
    <property type="entry name" value="DNA_brk_join_enz"/>
</dbReference>
<dbReference type="GO" id="GO:0015074">
    <property type="term" value="P:DNA integration"/>
    <property type="evidence" value="ECO:0007669"/>
    <property type="project" value="InterPro"/>
</dbReference>
<proteinExistence type="predicted"/>
<dbReference type="InParanoid" id="G4TWI6"/>
<dbReference type="Proteomes" id="UP000007148">
    <property type="component" value="Unassembled WGS sequence"/>
</dbReference>
<evidence type="ECO:0000313" key="2">
    <source>
        <dbReference type="EMBL" id="CCA75679.1"/>
    </source>
</evidence>
<dbReference type="eggNOG" id="ENOG502SDY1">
    <property type="taxonomic scope" value="Eukaryota"/>
</dbReference>
<accession>G4TWI6</accession>
<dbReference type="GO" id="GO:0003677">
    <property type="term" value="F:DNA binding"/>
    <property type="evidence" value="ECO:0007669"/>
    <property type="project" value="InterPro"/>
</dbReference>
<sequence>MTQPDLTGLASHLTRPRFVTPYILVLPLTSRVLALTHPTFDALSAIALHLAMSSLPPDALLCKYVANGVRKTLDKPTFMAICNEVWRNAGWPRVTGHLFRIGGTTSLLLAGVNPEVVKMMGRWSSDAFQRYWRSVDHIFDLHARNIVFVDFDP</sequence>
<comment type="caution">
    <text evidence="2">The sequence shown here is derived from an EMBL/GenBank/DDBJ whole genome shotgun (WGS) entry which is preliminary data.</text>
</comment>
<dbReference type="HOGENOM" id="CLU_1714015_0_0_1"/>
<dbReference type="GO" id="GO:0006310">
    <property type="term" value="P:DNA recombination"/>
    <property type="evidence" value="ECO:0007669"/>
    <property type="project" value="UniProtKB-KW"/>
</dbReference>
<keyword evidence="1" id="KW-0233">DNA recombination</keyword>
<dbReference type="OrthoDB" id="3254696at2759"/>
<dbReference type="SUPFAM" id="SSF56349">
    <property type="entry name" value="DNA breaking-rejoining enzymes"/>
    <property type="match status" value="1"/>
</dbReference>
<dbReference type="EMBL" id="CAFZ01000497">
    <property type="protein sequence ID" value="CCA75679.1"/>
    <property type="molecule type" value="Genomic_DNA"/>
</dbReference>
<dbReference type="AlphaFoldDB" id="G4TWI6"/>
<keyword evidence="3" id="KW-1185">Reference proteome</keyword>
<organism evidence="2 3">
    <name type="scientific">Serendipita indica (strain DSM 11827)</name>
    <name type="common">Root endophyte fungus</name>
    <name type="synonym">Piriformospora indica</name>
    <dbReference type="NCBI Taxonomy" id="1109443"/>
    <lineage>
        <taxon>Eukaryota</taxon>
        <taxon>Fungi</taxon>
        <taxon>Dikarya</taxon>
        <taxon>Basidiomycota</taxon>
        <taxon>Agaricomycotina</taxon>
        <taxon>Agaricomycetes</taxon>
        <taxon>Sebacinales</taxon>
        <taxon>Serendipitaceae</taxon>
        <taxon>Serendipita</taxon>
    </lineage>
</organism>
<reference evidence="2 3" key="1">
    <citation type="journal article" date="2011" name="PLoS Pathog.">
        <title>Endophytic Life Strategies Decoded by Genome and Transcriptome Analyses of the Mutualistic Root Symbiont Piriformospora indica.</title>
        <authorList>
            <person name="Zuccaro A."/>
            <person name="Lahrmann U."/>
            <person name="Guldener U."/>
            <person name="Langen G."/>
            <person name="Pfiffi S."/>
            <person name="Biedenkopf D."/>
            <person name="Wong P."/>
            <person name="Samans B."/>
            <person name="Grimm C."/>
            <person name="Basiewicz M."/>
            <person name="Murat C."/>
            <person name="Martin F."/>
            <person name="Kogel K.H."/>
        </authorList>
    </citation>
    <scope>NUCLEOTIDE SEQUENCE [LARGE SCALE GENOMIC DNA]</scope>
    <source>
        <strain evidence="2 3">DSM 11827</strain>
    </source>
</reference>
<dbReference type="InterPro" id="IPR013762">
    <property type="entry name" value="Integrase-like_cat_sf"/>
</dbReference>
<dbReference type="STRING" id="1109443.G4TWI6"/>
<evidence type="ECO:0000256" key="1">
    <source>
        <dbReference type="ARBA" id="ARBA00023172"/>
    </source>
</evidence>
<protein>
    <recommendedName>
        <fullName evidence="4">Tyr recombinase domain-containing protein</fullName>
    </recommendedName>
</protein>
<evidence type="ECO:0008006" key="4">
    <source>
        <dbReference type="Google" id="ProtNLM"/>
    </source>
</evidence>
<name>G4TWI6_SERID</name>
<gene>
    <name evidence="2" type="ORF">PIIN_09669</name>
</gene>
<dbReference type="Gene3D" id="1.10.443.10">
    <property type="entry name" value="Intergrase catalytic core"/>
    <property type="match status" value="1"/>
</dbReference>
<evidence type="ECO:0000313" key="3">
    <source>
        <dbReference type="Proteomes" id="UP000007148"/>
    </source>
</evidence>